<evidence type="ECO:0000313" key="2">
    <source>
        <dbReference type="Proteomes" id="UP000663860"/>
    </source>
</evidence>
<sequence>MSHMYYQVGSISSNVVPASYVRARIMAEANALPRDRPVIPVIEQFRGLDALDAFDPLRYPLVTAFDAAHYPGACVQRYRVAAERNAASAARYPLTGPRQAPTMLGAPGDDEDNDDVEVDFFENNDLVDFNNYYRRRIDTEWVLINEPIISSSRNDNDDLSILPFERIGTRIPEKRDSTIFVEDAETESDYDGETE</sequence>
<reference evidence="1" key="1">
    <citation type="submission" date="2021-02" db="EMBL/GenBank/DDBJ databases">
        <authorList>
            <person name="Nowell W R."/>
        </authorList>
    </citation>
    <scope>NUCLEOTIDE SEQUENCE</scope>
</reference>
<evidence type="ECO:0000313" key="1">
    <source>
        <dbReference type="EMBL" id="CAF1426452.1"/>
    </source>
</evidence>
<organism evidence="1 2">
    <name type="scientific">Adineta steineri</name>
    <dbReference type="NCBI Taxonomy" id="433720"/>
    <lineage>
        <taxon>Eukaryota</taxon>
        <taxon>Metazoa</taxon>
        <taxon>Spiralia</taxon>
        <taxon>Gnathifera</taxon>
        <taxon>Rotifera</taxon>
        <taxon>Eurotatoria</taxon>
        <taxon>Bdelloidea</taxon>
        <taxon>Adinetida</taxon>
        <taxon>Adinetidae</taxon>
        <taxon>Adineta</taxon>
    </lineage>
</organism>
<name>A0A815MX82_9BILA</name>
<dbReference type="AlphaFoldDB" id="A0A815MX82"/>
<comment type="caution">
    <text evidence="1">The sequence shown here is derived from an EMBL/GenBank/DDBJ whole genome shotgun (WGS) entry which is preliminary data.</text>
</comment>
<accession>A0A815MX82</accession>
<protein>
    <submittedName>
        <fullName evidence="1">Uncharacterized protein</fullName>
    </submittedName>
</protein>
<dbReference type="Proteomes" id="UP000663860">
    <property type="component" value="Unassembled WGS sequence"/>
</dbReference>
<gene>
    <name evidence="1" type="ORF">IZO911_LOCUS40982</name>
</gene>
<dbReference type="EMBL" id="CAJNOE010001475">
    <property type="protein sequence ID" value="CAF1426452.1"/>
    <property type="molecule type" value="Genomic_DNA"/>
</dbReference>
<proteinExistence type="predicted"/>